<dbReference type="EMBL" id="LRGB01020195">
    <property type="protein sequence ID" value="KZR97774.1"/>
    <property type="molecule type" value="Genomic_DNA"/>
</dbReference>
<evidence type="ECO:0000256" key="1">
    <source>
        <dbReference type="SAM" id="Coils"/>
    </source>
</evidence>
<evidence type="ECO:0000313" key="3">
    <source>
        <dbReference type="Proteomes" id="UP000076858"/>
    </source>
</evidence>
<dbReference type="Proteomes" id="UP000076858">
    <property type="component" value="Unassembled WGS sequence"/>
</dbReference>
<evidence type="ECO:0000313" key="2">
    <source>
        <dbReference type="EMBL" id="KZR97774.1"/>
    </source>
</evidence>
<protein>
    <submittedName>
        <fullName evidence="2">Uncharacterized protein</fullName>
    </submittedName>
</protein>
<feature type="non-terminal residue" evidence="2">
    <location>
        <position position="243"/>
    </location>
</feature>
<feature type="non-terminal residue" evidence="2">
    <location>
        <position position="1"/>
    </location>
</feature>
<reference evidence="2 3" key="1">
    <citation type="submission" date="2016-03" db="EMBL/GenBank/DDBJ databases">
        <title>EvidentialGene: Evidence-directed Construction of Genes on Genomes.</title>
        <authorList>
            <person name="Gilbert D.G."/>
            <person name="Choi J.-H."/>
            <person name="Mockaitis K."/>
            <person name="Colbourne J."/>
            <person name="Pfrender M."/>
        </authorList>
    </citation>
    <scope>NUCLEOTIDE SEQUENCE [LARGE SCALE GENOMIC DNA]</scope>
    <source>
        <strain evidence="2 3">Xinb3</strain>
        <tissue evidence="2">Complete organism</tissue>
    </source>
</reference>
<feature type="coiled-coil region" evidence="1">
    <location>
        <begin position="61"/>
        <end position="207"/>
    </location>
</feature>
<proteinExistence type="predicted"/>
<sequence>TQTANTLKTEIARHGGEQSKVDDLLQQVKFIHGKEKEFLSGTITVLQKEVLIQQISEKKLLSELKLENSNLNKQFDNIKKKAKSSKYTLSSSLEQLQENNNTLTKSLEKAHTRIKELENNQESTTAQTYLKSLLKKQEDVIADIEKESQETINQLEKEKKLLIEKLDATKKEVKNTSERIQQLETEIRETKKAFNETQTEKKSLRKNLTDITVKTRDIEKELLEAQAYTTKQQDKISYLESRI</sequence>
<gene>
    <name evidence="2" type="ORF">APZ42_007170</name>
</gene>
<accession>A0A162D2D4</accession>
<dbReference type="OrthoDB" id="6385111at2759"/>
<comment type="caution">
    <text evidence="2">The sequence shown here is derived from an EMBL/GenBank/DDBJ whole genome shotgun (WGS) entry which is preliminary data.</text>
</comment>
<organism evidence="2 3">
    <name type="scientific">Daphnia magna</name>
    <dbReference type="NCBI Taxonomy" id="35525"/>
    <lineage>
        <taxon>Eukaryota</taxon>
        <taxon>Metazoa</taxon>
        <taxon>Ecdysozoa</taxon>
        <taxon>Arthropoda</taxon>
        <taxon>Crustacea</taxon>
        <taxon>Branchiopoda</taxon>
        <taxon>Diplostraca</taxon>
        <taxon>Cladocera</taxon>
        <taxon>Anomopoda</taxon>
        <taxon>Daphniidae</taxon>
        <taxon>Daphnia</taxon>
    </lineage>
</organism>
<dbReference type="AlphaFoldDB" id="A0A162D2D4"/>
<keyword evidence="3" id="KW-1185">Reference proteome</keyword>
<name>A0A162D2D4_9CRUS</name>
<keyword evidence="1" id="KW-0175">Coiled coil</keyword>